<dbReference type="InterPro" id="IPR003661">
    <property type="entry name" value="HisK_dim/P_dom"/>
</dbReference>
<evidence type="ECO:0000256" key="5">
    <source>
        <dbReference type="ARBA" id="ARBA00023012"/>
    </source>
</evidence>
<keyword evidence="5" id="KW-0902">Two-component regulatory system</keyword>
<feature type="domain" description="7TM-DISM receptor extracellular" evidence="7">
    <location>
        <begin position="204"/>
        <end position="405"/>
    </location>
</feature>
<evidence type="ECO:0000256" key="6">
    <source>
        <dbReference type="SAM" id="Phobius"/>
    </source>
</evidence>
<feature type="transmembrane region" description="Helical" evidence="6">
    <location>
        <begin position="208"/>
        <end position="226"/>
    </location>
</feature>
<evidence type="ECO:0000259" key="8">
    <source>
        <dbReference type="Pfam" id="PF07696"/>
    </source>
</evidence>
<dbReference type="EMBL" id="JOKG01000002">
    <property type="protein sequence ID" value="KEQ14666.1"/>
    <property type="molecule type" value="Genomic_DNA"/>
</dbReference>
<evidence type="ECO:0000256" key="1">
    <source>
        <dbReference type="ARBA" id="ARBA00000085"/>
    </source>
</evidence>
<dbReference type="RefSeq" id="WP_034874666.1">
    <property type="nucleotide sequence ID" value="NZ_JOKG01000002.1"/>
</dbReference>
<dbReference type="Gene3D" id="2.60.40.2380">
    <property type="match status" value="1"/>
</dbReference>
<comment type="caution">
    <text evidence="9">The sequence shown here is derived from an EMBL/GenBank/DDBJ whole genome shotgun (WGS) entry which is preliminary data.</text>
</comment>
<evidence type="ECO:0000256" key="4">
    <source>
        <dbReference type="ARBA" id="ARBA00022777"/>
    </source>
</evidence>
<evidence type="ECO:0000256" key="2">
    <source>
        <dbReference type="ARBA" id="ARBA00012438"/>
    </source>
</evidence>
<dbReference type="InterPro" id="IPR050736">
    <property type="entry name" value="Sensor_HK_Regulatory"/>
</dbReference>
<evidence type="ECO:0000256" key="3">
    <source>
        <dbReference type="ARBA" id="ARBA00022679"/>
    </source>
</evidence>
<dbReference type="InterPro" id="IPR011623">
    <property type="entry name" value="7TMR_DISM_rcpt_extracell_dom1"/>
</dbReference>
<dbReference type="InterPro" id="IPR036097">
    <property type="entry name" value="HisK_dim/P_sf"/>
</dbReference>
<dbReference type="eggNOG" id="COG4251">
    <property type="taxonomic scope" value="Bacteria"/>
</dbReference>
<dbReference type="Pfam" id="PF07696">
    <property type="entry name" value="7TMR-DISMED2"/>
    <property type="match status" value="1"/>
</dbReference>
<reference evidence="9 10" key="1">
    <citation type="submission" date="2014-06" db="EMBL/GenBank/DDBJ databases">
        <title>Whole Genome Sequences of Three Symbiotic Endozoicomonas Bacteria.</title>
        <authorList>
            <person name="Neave M.J."/>
            <person name="Apprill A."/>
            <person name="Voolstra C.R."/>
        </authorList>
    </citation>
    <scope>NUCLEOTIDE SEQUENCE [LARGE SCALE GENOMIC DNA]</scope>
    <source>
        <strain evidence="9 10">LMG 24815</strain>
    </source>
</reference>
<evidence type="ECO:0000313" key="10">
    <source>
        <dbReference type="Proteomes" id="UP000028006"/>
    </source>
</evidence>
<feature type="transmembrane region" description="Helical" evidence="6">
    <location>
        <begin position="383"/>
        <end position="405"/>
    </location>
</feature>
<dbReference type="SUPFAM" id="SSF47384">
    <property type="entry name" value="Homodimeric domain of signal transducing histidine kinase"/>
    <property type="match status" value="1"/>
</dbReference>
<dbReference type="CDD" id="cd00082">
    <property type="entry name" value="HisKA"/>
    <property type="match status" value="1"/>
</dbReference>
<keyword evidence="6" id="KW-0472">Membrane</keyword>
<feature type="transmembrane region" description="Helical" evidence="6">
    <location>
        <begin position="356"/>
        <end position="377"/>
    </location>
</feature>
<dbReference type="EC" id="2.7.13.3" evidence="2"/>
<dbReference type="Pfam" id="PF07695">
    <property type="entry name" value="7TMR-DISM_7TM"/>
    <property type="match status" value="1"/>
</dbReference>
<feature type="domain" description="7TM-DISM receptor extracellular" evidence="8">
    <location>
        <begin position="57"/>
        <end position="192"/>
    </location>
</feature>
<dbReference type="Gene3D" id="1.10.287.130">
    <property type="match status" value="1"/>
</dbReference>
<keyword evidence="3" id="KW-0808">Transferase</keyword>
<dbReference type="GO" id="GO:0000155">
    <property type="term" value="F:phosphorelay sensor kinase activity"/>
    <property type="evidence" value="ECO:0007669"/>
    <property type="project" value="InterPro"/>
</dbReference>
<feature type="transmembrane region" description="Helical" evidence="6">
    <location>
        <begin position="300"/>
        <end position="318"/>
    </location>
</feature>
<accession>A0A081N893</accession>
<dbReference type="AlphaFoldDB" id="A0A081N893"/>
<dbReference type="PANTHER" id="PTHR43711:SF1">
    <property type="entry name" value="HISTIDINE KINASE 1"/>
    <property type="match status" value="1"/>
</dbReference>
<evidence type="ECO:0000259" key="7">
    <source>
        <dbReference type="Pfam" id="PF07695"/>
    </source>
</evidence>
<keyword evidence="6" id="KW-0812">Transmembrane</keyword>
<name>A0A081N893_9GAMM</name>
<evidence type="ECO:0000313" key="9">
    <source>
        <dbReference type="EMBL" id="KEQ14666.1"/>
    </source>
</evidence>
<protein>
    <recommendedName>
        <fullName evidence="2">histidine kinase</fullName>
        <ecNumber evidence="2">2.7.13.3</ecNumber>
    </recommendedName>
</protein>
<keyword evidence="6" id="KW-1133">Transmembrane helix</keyword>
<keyword evidence="4" id="KW-0418">Kinase</keyword>
<feature type="transmembrane region" description="Helical" evidence="6">
    <location>
        <begin position="271"/>
        <end position="288"/>
    </location>
</feature>
<feature type="transmembrane region" description="Helical" evidence="6">
    <location>
        <begin position="324"/>
        <end position="347"/>
    </location>
</feature>
<dbReference type="PANTHER" id="PTHR43711">
    <property type="entry name" value="TWO-COMPONENT HISTIDINE KINASE"/>
    <property type="match status" value="1"/>
</dbReference>
<organism evidence="9 10">
    <name type="scientific">Endozoicomonas montiporae</name>
    <dbReference type="NCBI Taxonomy" id="1027273"/>
    <lineage>
        <taxon>Bacteria</taxon>
        <taxon>Pseudomonadati</taxon>
        <taxon>Pseudomonadota</taxon>
        <taxon>Gammaproteobacteria</taxon>
        <taxon>Oceanospirillales</taxon>
        <taxon>Endozoicomonadaceae</taxon>
        <taxon>Endozoicomonas</taxon>
    </lineage>
</organism>
<dbReference type="Proteomes" id="UP000028006">
    <property type="component" value="Unassembled WGS sequence"/>
</dbReference>
<proteinExistence type="predicted"/>
<feature type="transmembrane region" description="Helical" evidence="6">
    <location>
        <begin position="233"/>
        <end position="259"/>
    </location>
</feature>
<sequence length="656" mass="74432">MSYSSLDGKPSILSTARQALSLFVWLWLIVSSFSYVHADVTIITENTEELNLITVSEYLEDPDSQYTLEEINRPEVDALFKPVQKTVFNKGISESVVWLRFDLRYLSYVGEELGTWLIELAHPPLDLVTIYIEDDWDGFQQLNAGDKFPFDVRLVEYPRLLFPVDIRSGDTLRFYVRIETSGSLYVPLKLWSPLAYIERSSSINISQGMILGALVTLLIFNLIILLRLRSSSYLFFAIHASCFLMYFLSISGIGLQYLWPDSPSLSAGAPRYISASVTSLIMFSVVFLRLGKKAASLNRFLTMLLLLSIFILPVTMLMTYEQAVWLITGQQLLVMPCLMFAGLYIWLVKRDRSARFFFAACLVLMAGEAVYALMIWLKLGGSAFYVNAVPVSGVIGLILLSLGLWSRVRRQRDEWVVTEVNSRQALEKESHRMLEGSRLKAEFLSTLSHELEQPVRYIAEKIQQVEEPGSFEQKELLNNIRKTASEVDELIAYLVSLSDRQEELGQLTEVPFNMQRQMDILKDGVSIVCEDQSVELLFEIADDISRTLYADAEKMSRALRYVIENLVKLGVGSYVQVRVQKYEHKNPEKMGITFSVVGTLKNDDDEVCYMMPKGVWWSLCRQIMHALDGSAACTQQASGEVCFELSLGCRVDTSAS</sequence>
<dbReference type="InterPro" id="IPR011622">
    <property type="entry name" value="7TMR_DISM_rcpt_extracell_dom2"/>
</dbReference>
<comment type="catalytic activity">
    <reaction evidence="1">
        <text>ATP + protein L-histidine = ADP + protein N-phospho-L-histidine.</text>
        <dbReference type="EC" id="2.7.13.3"/>
    </reaction>
</comment>
<keyword evidence="10" id="KW-1185">Reference proteome</keyword>
<gene>
    <name evidence="9" type="ORF">GZ77_10150</name>
</gene>